<sequence>MKTKRLRSAQNKVDPEGPNLIDFISKMPDDVLVMILSCLPIKRAVITSSSFSGSFRLDSSCSQHIDEWIHFALDKKIEKLDLYLSHESRDRAGNYEFKLPSSNGIVGAMQMSFKKIFLYGVNLNEPTLNAILKNSPFLEKLSVCVSDLYAHIHVGGQGVNLKRLIINSCSGVESIVLYGFDLVSFLYSGSEIQLRLVDLPKLKELDIGEVNVGFENNVFSQISSCALYLEVLVLNIGSAKKGLNVNAILKLPKVKKLMLIIGAEEDDSLLEYTSIAQACLSLETFSISLHWCSLMKKRRKVRHVAAPHLHKHLKFLEIIGYYGRISDLELAVYVIDNAVALKKITIDPCCHASEGRLTREDFLKREQAARCSAKRQITPLLPPGVDLAIL</sequence>
<dbReference type="InterPro" id="IPR032675">
    <property type="entry name" value="LRR_dom_sf"/>
</dbReference>
<dbReference type="EMBL" id="JAUHHV010000002">
    <property type="protein sequence ID" value="KAK1431572.1"/>
    <property type="molecule type" value="Genomic_DNA"/>
</dbReference>
<reference evidence="2" key="1">
    <citation type="journal article" date="2023" name="bioRxiv">
        <title>Improved chromosome-level genome assembly for marigold (Tagetes erecta).</title>
        <authorList>
            <person name="Jiang F."/>
            <person name="Yuan L."/>
            <person name="Wang S."/>
            <person name="Wang H."/>
            <person name="Xu D."/>
            <person name="Wang A."/>
            <person name="Fan W."/>
        </authorList>
    </citation>
    <scope>NUCLEOTIDE SEQUENCE</scope>
    <source>
        <strain evidence="2">WSJ</strain>
        <tissue evidence="2">Leaf</tissue>
    </source>
</reference>
<evidence type="ECO:0000313" key="3">
    <source>
        <dbReference type="Proteomes" id="UP001229421"/>
    </source>
</evidence>
<dbReference type="SUPFAM" id="SSF52047">
    <property type="entry name" value="RNI-like"/>
    <property type="match status" value="1"/>
</dbReference>
<feature type="domain" description="At1g61320/AtMIF1 LRR" evidence="1">
    <location>
        <begin position="111"/>
        <end position="376"/>
    </location>
</feature>
<accession>A0AAD8KYL3</accession>
<dbReference type="SUPFAM" id="SSF81383">
    <property type="entry name" value="F-box domain"/>
    <property type="match status" value="1"/>
</dbReference>
<dbReference type="InterPro" id="IPR053772">
    <property type="entry name" value="At1g61320/At1g61330-like"/>
</dbReference>
<dbReference type="AlphaFoldDB" id="A0AAD8KYL3"/>
<organism evidence="2 3">
    <name type="scientific">Tagetes erecta</name>
    <name type="common">African marigold</name>
    <dbReference type="NCBI Taxonomy" id="13708"/>
    <lineage>
        <taxon>Eukaryota</taxon>
        <taxon>Viridiplantae</taxon>
        <taxon>Streptophyta</taxon>
        <taxon>Embryophyta</taxon>
        <taxon>Tracheophyta</taxon>
        <taxon>Spermatophyta</taxon>
        <taxon>Magnoliopsida</taxon>
        <taxon>eudicotyledons</taxon>
        <taxon>Gunneridae</taxon>
        <taxon>Pentapetalae</taxon>
        <taxon>asterids</taxon>
        <taxon>campanulids</taxon>
        <taxon>Asterales</taxon>
        <taxon>Asteraceae</taxon>
        <taxon>Asteroideae</taxon>
        <taxon>Heliantheae alliance</taxon>
        <taxon>Tageteae</taxon>
        <taxon>Tagetes</taxon>
    </lineage>
</organism>
<dbReference type="Proteomes" id="UP001229421">
    <property type="component" value="Unassembled WGS sequence"/>
</dbReference>
<gene>
    <name evidence="2" type="ORF">QVD17_08032</name>
</gene>
<evidence type="ECO:0000259" key="1">
    <source>
        <dbReference type="Pfam" id="PF23622"/>
    </source>
</evidence>
<keyword evidence="3" id="KW-1185">Reference proteome</keyword>
<name>A0AAD8KYL3_TARER</name>
<dbReference type="Pfam" id="PF23622">
    <property type="entry name" value="LRR_At1g61320_AtMIF1"/>
    <property type="match status" value="1"/>
</dbReference>
<evidence type="ECO:0000313" key="2">
    <source>
        <dbReference type="EMBL" id="KAK1431572.1"/>
    </source>
</evidence>
<comment type="caution">
    <text evidence="2">The sequence shown here is derived from an EMBL/GenBank/DDBJ whole genome shotgun (WGS) entry which is preliminary data.</text>
</comment>
<dbReference type="Gene3D" id="3.80.10.10">
    <property type="entry name" value="Ribonuclease Inhibitor"/>
    <property type="match status" value="1"/>
</dbReference>
<protein>
    <recommendedName>
        <fullName evidence="1">At1g61320/AtMIF1 LRR domain-containing protein</fullName>
    </recommendedName>
</protein>
<dbReference type="InterPro" id="IPR036047">
    <property type="entry name" value="F-box-like_dom_sf"/>
</dbReference>
<dbReference type="InterPro" id="IPR055357">
    <property type="entry name" value="LRR_At1g61320_AtMIF1"/>
</dbReference>
<dbReference type="PANTHER" id="PTHR34145:SF68">
    <property type="entry name" value="FBD DOMAIN-CONTAINING PROTEIN"/>
    <property type="match status" value="1"/>
</dbReference>
<proteinExistence type="predicted"/>
<dbReference type="PANTHER" id="PTHR34145">
    <property type="entry name" value="OS02G0105600 PROTEIN"/>
    <property type="match status" value="1"/>
</dbReference>